<reference evidence="3" key="1">
    <citation type="journal article" date="2017" name="Gigascience">
        <title>The genome draft of coconut (Cocos nucifera).</title>
        <authorList>
            <person name="Xiao Y."/>
            <person name="Xu P."/>
            <person name="Fan H."/>
            <person name="Baudouin L."/>
            <person name="Xia W."/>
            <person name="Bocs S."/>
            <person name="Xu J."/>
            <person name="Li Q."/>
            <person name="Guo A."/>
            <person name="Zhou L."/>
            <person name="Li J."/>
            <person name="Wu Y."/>
            <person name="Ma Z."/>
            <person name="Armero A."/>
            <person name="Issali A.E."/>
            <person name="Liu N."/>
            <person name="Peng M."/>
            <person name="Yang Y."/>
        </authorList>
    </citation>
    <scope>NUCLEOTIDE SEQUENCE</scope>
    <source>
        <tissue evidence="3">Spear leaf of Hainan Tall coconut</tissue>
    </source>
</reference>
<reference evidence="3" key="2">
    <citation type="submission" date="2019-07" db="EMBL/GenBank/DDBJ databases">
        <authorList>
            <person name="Yang Y."/>
            <person name="Bocs S."/>
            <person name="Baudouin L."/>
        </authorList>
    </citation>
    <scope>NUCLEOTIDE SEQUENCE</scope>
    <source>
        <tissue evidence="3">Spear leaf of Hainan Tall coconut</tissue>
    </source>
</reference>
<feature type="region of interest" description="Disordered" evidence="1">
    <location>
        <begin position="362"/>
        <end position="388"/>
    </location>
</feature>
<dbReference type="PANTHER" id="PTHR47820">
    <property type="entry name" value="BNAC05G24000D PROTEIN"/>
    <property type="match status" value="1"/>
</dbReference>
<feature type="region of interest" description="Disordered" evidence="1">
    <location>
        <begin position="47"/>
        <end position="86"/>
    </location>
</feature>
<evidence type="ECO:0000256" key="1">
    <source>
        <dbReference type="SAM" id="MobiDB-lite"/>
    </source>
</evidence>
<evidence type="ECO:0000313" key="3">
    <source>
        <dbReference type="EMBL" id="KAG1347433.1"/>
    </source>
</evidence>
<gene>
    <name evidence="3" type="ORF">COCNU_06G012620</name>
</gene>
<feature type="compositionally biased region" description="Polar residues" evidence="1">
    <location>
        <begin position="293"/>
        <end position="302"/>
    </location>
</feature>
<feature type="compositionally biased region" description="Low complexity" evidence="1">
    <location>
        <begin position="50"/>
        <end position="59"/>
    </location>
</feature>
<evidence type="ECO:0000259" key="2">
    <source>
        <dbReference type="Pfam" id="PF14228"/>
    </source>
</evidence>
<dbReference type="OrthoDB" id="6078042at2759"/>
<proteinExistence type="predicted"/>
<dbReference type="EMBL" id="CM017877">
    <property type="protein sequence ID" value="KAG1347433.1"/>
    <property type="molecule type" value="Genomic_DNA"/>
</dbReference>
<feature type="domain" description="Cell morphogenesis central region" evidence="2">
    <location>
        <begin position="642"/>
        <end position="668"/>
    </location>
</feature>
<dbReference type="PANTHER" id="PTHR47820:SF3">
    <property type="entry name" value="OS07G0499800 PROTEIN"/>
    <property type="match status" value="1"/>
</dbReference>
<protein>
    <recommendedName>
        <fullName evidence="2">Cell morphogenesis central region domain-containing protein</fullName>
    </recommendedName>
</protein>
<feature type="domain" description="Cell morphogenesis central region" evidence="2">
    <location>
        <begin position="716"/>
        <end position="758"/>
    </location>
</feature>
<evidence type="ECO:0000313" key="4">
    <source>
        <dbReference type="Proteomes" id="UP000797356"/>
    </source>
</evidence>
<dbReference type="Proteomes" id="UP000797356">
    <property type="component" value="Chromosome 6"/>
</dbReference>
<dbReference type="InterPro" id="IPR029473">
    <property type="entry name" value="MOR2-PAG1_mid"/>
</dbReference>
<organism evidence="3 4">
    <name type="scientific">Cocos nucifera</name>
    <name type="common">Coconut palm</name>
    <dbReference type="NCBI Taxonomy" id="13894"/>
    <lineage>
        <taxon>Eukaryota</taxon>
        <taxon>Viridiplantae</taxon>
        <taxon>Streptophyta</taxon>
        <taxon>Embryophyta</taxon>
        <taxon>Tracheophyta</taxon>
        <taxon>Spermatophyta</taxon>
        <taxon>Magnoliopsida</taxon>
        <taxon>Liliopsida</taxon>
        <taxon>Arecaceae</taxon>
        <taxon>Arecoideae</taxon>
        <taxon>Cocoseae</taxon>
        <taxon>Attaleinae</taxon>
        <taxon>Cocos</taxon>
    </lineage>
</organism>
<dbReference type="Pfam" id="PF14228">
    <property type="entry name" value="MOR2-PAG1_mid"/>
    <property type="match status" value="2"/>
</dbReference>
<accession>A0A8K0IBU1</accession>
<feature type="compositionally biased region" description="Low complexity" evidence="1">
    <location>
        <begin position="265"/>
        <end position="274"/>
    </location>
</feature>
<name>A0A8K0IBU1_COCNU</name>
<keyword evidence="4" id="KW-1185">Reference proteome</keyword>
<feature type="region of interest" description="Disordered" evidence="1">
    <location>
        <begin position="265"/>
        <end position="326"/>
    </location>
</feature>
<sequence length="771" mass="85255">MASSVARMPTDDWGDPNRLATGVFVAHAHHPFGKSLNKVLVRDRDRVGVTSSPSSSSTPMAVGGTDAIIPRKTEPSSNGGEDAVSLATQKRQSQILNRWAARQARQMITTIERQAHEAEISALTTTTQPVSARAASFLRDSSPALSDTSADGCGAASSNACSSIDLSPNVRASSLIQMWKELEAEAGFAPSNRTTSADGNSGFPAAAAATMVEEPSGGSDPCDDSGAYGDWDSEIIMTTVHSSMSESERGRVGSIVKMLSSANATRSSTATSWSEEVEPLNWESPGVSDHGESQSLRTTRSSGVDFRRAKGPASRSGGRRPTTDCDSNFRIGSLANWVYNLIPQCTGESNQYHVVVSPRDLESSPAELNSPHSRSDDLQEGSHTLDSSWDDRSLWVSNLDWQRPLDSSPSHDSEGDIITEEVESYTHRNVNSDPMWITGSPNSWRGWGVSRQAAYCDFVRNFSDNEEIHDLLERRRVSTSLASDFCDKMNRLILSFLQRQGHQSFDDNFAEDYEEQTLWRQNDEFQNADQVASASSSLIPVPYQTLNHPESWQHTTFRHHSFQNFPELEPIHELRSDIAKIHCEISELRKLVESCMEWQANLQHSIKQEVSDAVRQSAKDLMFLDFMAGRERFLLLGRKYATMFGKLASFVEEVSSGTEGRTKWKNLEVHHFCSEISSSRICGVETLRGLMSEIKISLLTSLPGVMIQASTWGQDRSGQHNRSRGSVDKFTFDKEAVEHVQAIQGSSMNAIASLLYGHIVLMIMLERWLVE</sequence>
<comment type="caution">
    <text evidence="3">The sequence shown here is derived from an EMBL/GenBank/DDBJ whole genome shotgun (WGS) entry which is preliminary data.</text>
</comment>
<dbReference type="AlphaFoldDB" id="A0A8K0IBU1"/>